<evidence type="ECO:0000313" key="2">
    <source>
        <dbReference type="EMBL" id="OGY82827.1"/>
    </source>
</evidence>
<name>A0A1G2B3M2_9BACT</name>
<dbReference type="SUPFAM" id="SSF51735">
    <property type="entry name" value="NAD(P)-binding Rossmann-fold domains"/>
    <property type="match status" value="1"/>
</dbReference>
<comment type="caution">
    <text evidence="2">The sequence shown here is derived from an EMBL/GenBank/DDBJ whole genome shotgun (WGS) entry which is preliminary data.</text>
</comment>
<feature type="domain" description="CoA-binding" evidence="1">
    <location>
        <begin position="1"/>
        <end position="86"/>
    </location>
</feature>
<evidence type="ECO:0000259" key="1">
    <source>
        <dbReference type="SMART" id="SM00881"/>
    </source>
</evidence>
<dbReference type="PANTHER" id="PTHR33303">
    <property type="entry name" value="CYTOPLASMIC PROTEIN-RELATED"/>
    <property type="match status" value="1"/>
</dbReference>
<protein>
    <recommendedName>
        <fullName evidence="1">CoA-binding domain-containing protein</fullName>
    </recommendedName>
</protein>
<organism evidence="2 3">
    <name type="scientific">Candidatus Kerfeldbacteria bacterium RIFCSPLOWO2_01_FULL_48_11</name>
    <dbReference type="NCBI Taxonomy" id="1798543"/>
    <lineage>
        <taxon>Bacteria</taxon>
        <taxon>Candidatus Kerfeldiibacteriota</taxon>
    </lineage>
</organism>
<dbReference type="EMBL" id="MHKE01000017">
    <property type="protein sequence ID" value="OGY82827.1"/>
    <property type="molecule type" value="Genomic_DNA"/>
</dbReference>
<dbReference type="Proteomes" id="UP000179164">
    <property type="component" value="Unassembled WGS sequence"/>
</dbReference>
<sequence>MTKTAAIIGASADRSKFGNKAVRAFRLAGYEVYPVNLHEQFIEGLKAYKSLNEIPGTVDVASVYVRSDVGLTIAPQIIDKGVKEVFLNPGTASEPLLTYLEERGVRVRQECSITAQGFRPVDFT</sequence>
<dbReference type="InterPro" id="IPR036291">
    <property type="entry name" value="NAD(P)-bd_dom_sf"/>
</dbReference>
<dbReference type="SMART" id="SM00881">
    <property type="entry name" value="CoA_binding"/>
    <property type="match status" value="1"/>
</dbReference>
<accession>A0A1G2B3M2</accession>
<reference evidence="2 3" key="1">
    <citation type="journal article" date="2016" name="Nat. Commun.">
        <title>Thousands of microbial genomes shed light on interconnected biogeochemical processes in an aquifer system.</title>
        <authorList>
            <person name="Anantharaman K."/>
            <person name="Brown C.T."/>
            <person name="Hug L.A."/>
            <person name="Sharon I."/>
            <person name="Castelle C.J."/>
            <person name="Probst A.J."/>
            <person name="Thomas B.C."/>
            <person name="Singh A."/>
            <person name="Wilkins M.J."/>
            <person name="Karaoz U."/>
            <person name="Brodie E.L."/>
            <person name="Williams K.H."/>
            <person name="Hubbard S.S."/>
            <person name="Banfield J.F."/>
        </authorList>
    </citation>
    <scope>NUCLEOTIDE SEQUENCE [LARGE SCALE GENOMIC DNA]</scope>
</reference>
<dbReference type="Gene3D" id="3.40.50.720">
    <property type="entry name" value="NAD(P)-binding Rossmann-like Domain"/>
    <property type="match status" value="1"/>
</dbReference>
<gene>
    <name evidence="2" type="ORF">A2898_04525</name>
</gene>
<dbReference type="AlphaFoldDB" id="A0A1G2B3M2"/>
<dbReference type="STRING" id="1798543.A2898_04525"/>
<dbReference type="PANTHER" id="PTHR33303:SF2">
    <property type="entry name" value="COA-BINDING DOMAIN-CONTAINING PROTEIN"/>
    <property type="match status" value="1"/>
</dbReference>
<dbReference type="Pfam" id="PF13380">
    <property type="entry name" value="CoA_binding_2"/>
    <property type="match status" value="1"/>
</dbReference>
<proteinExistence type="predicted"/>
<dbReference type="InterPro" id="IPR003781">
    <property type="entry name" value="CoA-bd"/>
</dbReference>
<evidence type="ECO:0000313" key="3">
    <source>
        <dbReference type="Proteomes" id="UP000179164"/>
    </source>
</evidence>